<dbReference type="GO" id="GO:0016757">
    <property type="term" value="F:glycosyltransferase activity"/>
    <property type="evidence" value="ECO:0007669"/>
    <property type="project" value="TreeGrafter"/>
</dbReference>
<evidence type="ECO:0000256" key="1">
    <source>
        <dbReference type="SAM" id="Phobius"/>
    </source>
</evidence>
<dbReference type="Gene3D" id="3.40.50.2000">
    <property type="entry name" value="Glycogen Phosphorylase B"/>
    <property type="match status" value="1"/>
</dbReference>
<keyword evidence="1" id="KW-0812">Transmembrane</keyword>
<name>A0A1G2QYX5_9BACT</name>
<keyword evidence="1" id="KW-0472">Membrane</keyword>
<protein>
    <recommendedName>
        <fullName evidence="4">Glycosyl transferase family 1 domain-containing protein</fullName>
    </recommendedName>
</protein>
<reference evidence="2 3" key="1">
    <citation type="journal article" date="2016" name="Nat. Commun.">
        <title>Thousands of microbial genomes shed light on interconnected biogeochemical processes in an aquifer system.</title>
        <authorList>
            <person name="Anantharaman K."/>
            <person name="Brown C.T."/>
            <person name="Hug L.A."/>
            <person name="Sharon I."/>
            <person name="Castelle C.J."/>
            <person name="Probst A.J."/>
            <person name="Thomas B.C."/>
            <person name="Singh A."/>
            <person name="Wilkins M.J."/>
            <person name="Karaoz U."/>
            <person name="Brodie E.L."/>
            <person name="Williams K.H."/>
            <person name="Hubbard S.S."/>
            <person name="Banfield J.F."/>
        </authorList>
    </citation>
    <scope>NUCLEOTIDE SEQUENCE [LARGE SCALE GENOMIC DNA]</scope>
</reference>
<sequence length="348" mass="40165">MKIHFYTKGDEKIGDSRQRAMRIADELRERSIDTVVHWPPVVLISTTRWPKKFFLIVTTILSLFSIKKRDIVFLQRTIGNKYFFAIIVAYLTLFRRKMIFDFDDAIYMHDFYKTKKLVQMADVVFVCSRALQTWVRQYNKNVHIFHTTVKLADYAKYTKDYSVPQSPLIIGWVGTARDHYKNLSLLAEVFKKLPARTAVPFKFLLIGVWGFPKIKELFEPTAGLNVEFVEYLPPGKMAPTIQSFDIGVNPLVEKGEWNMSRSSYKPYEYMACGLAQITSAVGEITHVVHDGVNGYLADSVDEWVEKLAKLLESRELLAQLGAAGQKTIREEESYEVAVPRMQKIIEQL</sequence>
<accession>A0A1G2QYX5</accession>
<dbReference type="CDD" id="cd03801">
    <property type="entry name" value="GT4_PimA-like"/>
    <property type="match status" value="1"/>
</dbReference>
<comment type="caution">
    <text evidence="2">The sequence shown here is derived from an EMBL/GenBank/DDBJ whole genome shotgun (WGS) entry which is preliminary data.</text>
</comment>
<dbReference type="Pfam" id="PF13692">
    <property type="entry name" value="Glyco_trans_1_4"/>
    <property type="match status" value="1"/>
</dbReference>
<evidence type="ECO:0000313" key="3">
    <source>
        <dbReference type="Proteomes" id="UP000178170"/>
    </source>
</evidence>
<dbReference type="PANTHER" id="PTHR45947:SF3">
    <property type="entry name" value="SULFOQUINOVOSYL TRANSFERASE SQD2"/>
    <property type="match status" value="1"/>
</dbReference>
<dbReference type="AlphaFoldDB" id="A0A1G2QYX5"/>
<organism evidence="2 3">
    <name type="scientific">Candidatus Wildermuthbacteria bacterium RIFCSPHIGHO2_01_FULL_48_27b</name>
    <dbReference type="NCBI Taxonomy" id="1802447"/>
    <lineage>
        <taxon>Bacteria</taxon>
        <taxon>Candidatus Wildermuthiibacteriota</taxon>
    </lineage>
</organism>
<keyword evidence="1" id="KW-1133">Transmembrane helix</keyword>
<evidence type="ECO:0000313" key="2">
    <source>
        <dbReference type="EMBL" id="OHA65021.1"/>
    </source>
</evidence>
<evidence type="ECO:0008006" key="4">
    <source>
        <dbReference type="Google" id="ProtNLM"/>
    </source>
</evidence>
<gene>
    <name evidence="2" type="ORF">A2843_01310</name>
</gene>
<proteinExistence type="predicted"/>
<dbReference type="InterPro" id="IPR050194">
    <property type="entry name" value="Glycosyltransferase_grp1"/>
</dbReference>
<dbReference type="EMBL" id="MHTS01000003">
    <property type="protein sequence ID" value="OHA65021.1"/>
    <property type="molecule type" value="Genomic_DNA"/>
</dbReference>
<dbReference type="PANTHER" id="PTHR45947">
    <property type="entry name" value="SULFOQUINOVOSYL TRANSFERASE SQD2"/>
    <property type="match status" value="1"/>
</dbReference>
<dbReference type="SUPFAM" id="SSF53756">
    <property type="entry name" value="UDP-Glycosyltransferase/glycogen phosphorylase"/>
    <property type="match status" value="1"/>
</dbReference>
<dbReference type="Proteomes" id="UP000178170">
    <property type="component" value="Unassembled WGS sequence"/>
</dbReference>
<feature type="transmembrane region" description="Helical" evidence="1">
    <location>
        <begin position="78"/>
        <end position="94"/>
    </location>
</feature>